<reference evidence="1 2" key="1">
    <citation type="submission" date="2020-08" db="EMBL/GenBank/DDBJ databases">
        <title>Genomic Encyclopedia of Type Strains, Phase IV (KMG-V): Genome sequencing to study the core and pangenomes of soil and plant-associated prokaryotes.</title>
        <authorList>
            <person name="Whitman W."/>
        </authorList>
    </citation>
    <scope>NUCLEOTIDE SEQUENCE [LARGE SCALE GENOMIC DNA]</scope>
    <source>
        <strain evidence="1 2">S3M1</strain>
    </source>
</reference>
<dbReference type="EMBL" id="JACHCE010000001">
    <property type="protein sequence ID" value="MBB5634935.1"/>
    <property type="molecule type" value="Genomic_DNA"/>
</dbReference>
<dbReference type="AlphaFoldDB" id="A0A7W8ZJF3"/>
<protein>
    <submittedName>
        <fullName evidence="1">Uncharacterized protein YlzI (FlbEa/FlbD family)</fullName>
    </submittedName>
</protein>
<dbReference type="Proteomes" id="UP000537204">
    <property type="component" value="Unassembled WGS sequence"/>
</dbReference>
<dbReference type="Pfam" id="PF13591">
    <property type="entry name" value="MerR_2"/>
    <property type="match status" value="1"/>
</dbReference>
<accession>A0A7W8ZJF3</accession>
<sequence length="97" mass="11534">METELITIRDYCINYAIDPSFIHELEESGLLTLTIIDGDKFIHFEQLMEMDRFIHFHYDLEINVAGIEAIVNLLQKVRHMQHEIEILRTHIHVHEGH</sequence>
<proteinExistence type="predicted"/>
<organism evidence="1 2">
    <name type="scientific">Pedobacter cryoconitis</name>
    <dbReference type="NCBI Taxonomy" id="188932"/>
    <lineage>
        <taxon>Bacteria</taxon>
        <taxon>Pseudomonadati</taxon>
        <taxon>Bacteroidota</taxon>
        <taxon>Sphingobacteriia</taxon>
        <taxon>Sphingobacteriales</taxon>
        <taxon>Sphingobacteriaceae</taxon>
        <taxon>Pedobacter</taxon>
    </lineage>
</organism>
<evidence type="ECO:0000313" key="1">
    <source>
        <dbReference type="EMBL" id="MBB5634935.1"/>
    </source>
</evidence>
<gene>
    <name evidence="1" type="ORF">HDE68_000820</name>
</gene>
<name>A0A7W8ZJF3_9SPHI</name>
<comment type="caution">
    <text evidence="1">The sequence shown here is derived from an EMBL/GenBank/DDBJ whole genome shotgun (WGS) entry which is preliminary data.</text>
</comment>
<dbReference type="Gene3D" id="1.10.1660.10">
    <property type="match status" value="1"/>
</dbReference>
<dbReference type="RefSeq" id="WP_183879162.1">
    <property type="nucleotide sequence ID" value="NZ_JACHCE010000001.1"/>
</dbReference>
<evidence type="ECO:0000313" key="2">
    <source>
        <dbReference type="Proteomes" id="UP000537204"/>
    </source>
</evidence>